<dbReference type="InterPro" id="IPR002889">
    <property type="entry name" value="WSC_carb-bd"/>
</dbReference>
<evidence type="ECO:0000313" key="3">
    <source>
        <dbReference type="EMBL" id="EXV06005.1"/>
    </source>
</evidence>
<accession>A0A0A1V840</accession>
<feature type="domain" description="WSC" evidence="2">
    <location>
        <begin position="42"/>
        <end position="129"/>
    </location>
</feature>
<gene>
    <name evidence="3" type="ORF">X797_000723</name>
</gene>
<feature type="region of interest" description="Disordered" evidence="1">
    <location>
        <begin position="369"/>
        <end position="394"/>
    </location>
</feature>
<protein>
    <submittedName>
        <fullName evidence="3">WSC domain protein</fullName>
    </submittedName>
</protein>
<organism evidence="3 4">
    <name type="scientific">Metarhizium robertsii</name>
    <dbReference type="NCBI Taxonomy" id="568076"/>
    <lineage>
        <taxon>Eukaryota</taxon>
        <taxon>Fungi</taxon>
        <taxon>Dikarya</taxon>
        <taxon>Ascomycota</taxon>
        <taxon>Pezizomycotina</taxon>
        <taxon>Sordariomycetes</taxon>
        <taxon>Hypocreomycetidae</taxon>
        <taxon>Hypocreales</taxon>
        <taxon>Clavicipitaceae</taxon>
        <taxon>Metarhizium</taxon>
    </lineage>
</organism>
<dbReference type="AlphaFoldDB" id="A0A0A1V840"/>
<dbReference type="OrthoDB" id="2019572at2759"/>
<feature type="compositionally biased region" description="Gly residues" evidence="1">
    <location>
        <begin position="374"/>
        <end position="390"/>
    </location>
</feature>
<evidence type="ECO:0000259" key="2">
    <source>
        <dbReference type="PROSITE" id="PS51212"/>
    </source>
</evidence>
<dbReference type="SMART" id="SM00321">
    <property type="entry name" value="WSC"/>
    <property type="match status" value="1"/>
</dbReference>
<proteinExistence type="predicted"/>
<reference evidence="3 4" key="1">
    <citation type="submission" date="2014-02" db="EMBL/GenBank/DDBJ databases">
        <title>The genome sequence of the entomopathogenic fungus Metarhizium robertsii ARSEF 2575.</title>
        <authorList>
            <person name="Giuliano Garisto Donzelli B."/>
            <person name="Roe B.A."/>
            <person name="Macmil S.L."/>
            <person name="Krasnoff S.B."/>
            <person name="Gibson D.M."/>
        </authorList>
    </citation>
    <scope>NUCLEOTIDE SEQUENCE [LARGE SCALE GENOMIC DNA]</scope>
    <source>
        <strain evidence="3 4">ARSEF 2575</strain>
    </source>
</reference>
<evidence type="ECO:0000313" key="4">
    <source>
        <dbReference type="Proteomes" id="UP000030151"/>
    </source>
</evidence>
<dbReference type="Proteomes" id="UP000030151">
    <property type="component" value="Unassembled WGS sequence"/>
</dbReference>
<dbReference type="eggNOG" id="ENOG502QQ7T">
    <property type="taxonomic scope" value="Eukaryota"/>
</dbReference>
<evidence type="ECO:0000256" key="1">
    <source>
        <dbReference type="SAM" id="MobiDB-lite"/>
    </source>
</evidence>
<sequence length="428" mass="45107">MRYVLLALGAGNLGMAMFTNTTDGQETAGKAVSNTLPAVVGDYELLGCSAANDDFKSFVQVASTDHMDLDFCSASCHSKFMAVSGKDCFCGEKADAAQKLDAGMCNSPCPGNQAQSCGGNGGGNTRRDGAAPMKAVSMYVRSQAAEAGGAITKTITTTKVATVTKCSSTVTNCPVGKPTYVVTKVTEACPRPTEAIEWHKKKITCYGGHCAPEIPRQSEKQRVICDGAECHAESCYNKDWSSLVLCKGDDCKWSTSDDDRWFEKKIVCFDSKCAWENCHGDECHKKFVCRGDECKHESCSGDDCHKKFICDQKGDNCKLAPPCNGKDCPKPPAPCHNKCRKPQPPPPCHGDNCRAVPCQGNDCVKPVRPTGTSRGTGTGAGRNTGTGRSTGTGSIYPHPIPTGPPIVAGAGNVVANVIGAAAGLLLVL</sequence>
<dbReference type="EMBL" id="JELW01000001">
    <property type="protein sequence ID" value="EXV06005.1"/>
    <property type="molecule type" value="Genomic_DNA"/>
</dbReference>
<comment type="caution">
    <text evidence="3">The sequence shown here is derived from an EMBL/GenBank/DDBJ whole genome shotgun (WGS) entry which is preliminary data.</text>
</comment>
<dbReference type="Pfam" id="PF01822">
    <property type="entry name" value="WSC"/>
    <property type="match status" value="1"/>
</dbReference>
<dbReference type="PROSITE" id="PS51212">
    <property type="entry name" value="WSC"/>
    <property type="match status" value="1"/>
</dbReference>
<dbReference type="HOGENOM" id="CLU_034858_1_0_1"/>
<name>A0A0A1V840_9HYPO</name>